<keyword evidence="5" id="KW-1185">Reference proteome</keyword>
<keyword evidence="2" id="KW-0808">Transferase</keyword>
<dbReference type="EMBL" id="JALJXV010000005">
    <property type="protein sequence ID" value="MCP1675104.1"/>
    <property type="molecule type" value="Genomic_DNA"/>
</dbReference>
<dbReference type="InterPro" id="IPR002935">
    <property type="entry name" value="SAM_O-MeTrfase"/>
</dbReference>
<evidence type="ECO:0000313" key="5">
    <source>
        <dbReference type="Proteomes" id="UP001205843"/>
    </source>
</evidence>
<accession>A0AAE3G4V5</accession>
<dbReference type="InterPro" id="IPR029063">
    <property type="entry name" value="SAM-dependent_MTases_sf"/>
</dbReference>
<comment type="caution">
    <text evidence="4">The sequence shown here is derived from an EMBL/GenBank/DDBJ whole genome shotgun (WGS) entry which is preliminary data.</text>
</comment>
<keyword evidence="1" id="KW-0489">Methyltransferase</keyword>
<dbReference type="SUPFAM" id="SSF53335">
    <property type="entry name" value="S-adenosyl-L-methionine-dependent methyltransferases"/>
    <property type="match status" value="1"/>
</dbReference>
<dbReference type="GO" id="GO:0008757">
    <property type="term" value="F:S-adenosylmethionine-dependent methyltransferase activity"/>
    <property type="evidence" value="ECO:0007669"/>
    <property type="project" value="TreeGrafter"/>
</dbReference>
<reference evidence="4" key="1">
    <citation type="submission" date="2022-03" db="EMBL/GenBank/DDBJ databases">
        <title>Genomic Encyclopedia of Type Strains, Phase III (KMG-III): the genomes of soil and plant-associated and newly described type strains.</title>
        <authorList>
            <person name="Whitman W."/>
        </authorList>
    </citation>
    <scope>NUCLEOTIDE SEQUENCE</scope>
    <source>
        <strain evidence="4">ANL 6-2</strain>
    </source>
</reference>
<evidence type="ECO:0000256" key="1">
    <source>
        <dbReference type="ARBA" id="ARBA00022603"/>
    </source>
</evidence>
<dbReference type="GO" id="GO:0008171">
    <property type="term" value="F:O-methyltransferase activity"/>
    <property type="evidence" value="ECO:0007669"/>
    <property type="project" value="InterPro"/>
</dbReference>
<dbReference type="InterPro" id="IPR050362">
    <property type="entry name" value="Cation-dep_OMT"/>
</dbReference>
<sequence>MTRRSLAMNDALQTYLQEIQAQPSPLEQRLMSETATLPGAKMQIALEQARFMRMLVAITGARRCLEIGTFTGFSALAVAQALPEDGTLLTLDLNPETTAIARRYWDEAGVGGKITARIGPALEAVAMLLEDHEAGFDFIFIDADKANYPRYFELCVELIHPGGLILVDNVLWSGRVVDGDDHSADTEGIRAFNRLVRDEPRVDHCVIPLADGLTLARRLPG</sequence>
<evidence type="ECO:0000256" key="2">
    <source>
        <dbReference type="ARBA" id="ARBA00022679"/>
    </source>
</evidence>
<name>A0AAE3G4V5_9GAMM</name>
<dbReference type="PANTHER" id="PTHR10509">
    <property type="entry name" value="O-METHYLTRANSFERASE-RELATED"/>
    <property type="match status" value="1"/>
</dbReference>
<dbReference type="Pfam" id="PF01596">
    <property type="entry name" value="Methyltransf_3"/>
    <property type="match status" value="1"/>
</dbReference>
<dbReference type="PROSITE" id="PS51682">
    <property type="entry name" value="SAM_OMT_I"/>
    <property type="match status" value="1"/>
</dbReference>
<evidence type="ECO:0000313" key="4">
    <source>
        <dbReference type="EMBL" id="MCP1675104.1"/>
    </source>
</evidence>
<proteinExistence type="predicted"/>
<gene>
    <name evidence="4" type="ORF">J2T57_002252</name>
</gene>
<dbReference type="GO" id="GO:0032259">
    <property type="term" value="P:methylation"/>
    <property type="evidence" value="ECO:0007669"/>
    <property type="project" value="UniProtKB-KW"/>
</dbReference>
<dbReference type="AlphaFoldDB" id="A0AAE3G4V5"/>
<evidence type="ECO:0000256" key="3">
    <source>
        <dbReference type="ARBA" id="ARBA00022691"/>
    </source>
</evidence>
<dbReference type="RefSeq" id="WP_253478049.1">
    <property type="nucleotide sequence ID" value="NZ_JALJXV010000005.1"/>
</dbReference>
<dbReference type="Gene3D" id="3.40.50.150">
    <property type="entry name" value="Vaccinia Virus protein VP39"/>
    <property type="match status" value="1"/>
</dbReference>
<keyword evidence="3" id="KW-0949">S-adenosyl-L-methionine</keyword>
<dbReference type="Proteomes" id="UP001205843">
    <property type="component" value="Unassembled WGS sequence"/>
</dbReference>
<protein>
    <submittedName>
        <fullName evidence="4">O-methyltransferase YrrM</fullName>
    </submittedName>
</protein>
<dbReference type="PANTHER" id="PTHR10509:SF14">
    <property type="entry name" value="CAFFEOYL-COA O-METHYLTRANSFERASE 3-RELATED"/>
    <property type="match status" value="1"/>
</dbReference>
<organism evidence="4 5">
    <name type="scientific">Natronocella acetinitrilica</name>
    <dbReference type="NCBI Taxonomy" id="414046"/>
    <lineage>
        <taxon>Bacteria</taxon>
        <taxon>Pseudomonadati</taxon>
        <taxon>Pseudomonadota</taxon>
        <taxon>Gammaproteobacteria</taxon>
        <taxon>Chromatiales</taxon>
        <taxon>Ectothiorhodospiraceae</taxon>
        <taxon>Natronocella</taxon>
    </lineage>
</organism>
<dbReference type="CDD" id="cd02440">
    <property type="entry name" value="AdoMet_MTases"/>
    <property type="match status" value="1"/>
</dbReference>